<keyword evidence="3" id="KW-1185">Reference proteome</keyword>
<keyword evidence="1" id="KW-0812">Transmembrane</keyword>
<name>A0ABS2Q0B8_9BACL</name>
<evidence type="ECO:0000313" key="2">
    <source>
        <dbReference type="EMBL" id="MBM7645740.1"/>
    </source>
</evidence>
<gene>
    <name evidence="2" type="ORF">JOD45_001959</name>
</gene>
<comment type="caution">
    <text evidence="2">The sequence shown here is derived from an EMBL/GenBank/DDBJ whole genome shotgun (WGS) entry which is preliminary data.</text>
</comment>
<feature type="transmembrane region" description="Helical" evidence="1">
    <location>
        <begin position="34"/>
        <end position="53"/>
    </location>
</feature>
<keyword evidence="1" id="KW-1133">Transmembrane helix</keyword>
<feature type="transmembrane region" description="Helical" evidence="1">
    <location>
        <begin position="158"/>
        <end position="179"/>
    </location>
</feature>
<evidence type="ECO:0000256" key="1">
    <source>
        <dbReference type="SAM" id="Phobius"/>
    </source>
</evidence>
<reference evidence="2 3" key="1">
    <citation type="submission" date="2021-01" db="EMBL/GenBank/DDBJ databases">
        <title>Genomic Encyclopedia of Type Strains, Phase IV (KMG-IV): sequencing the most valuable type-strain genomes for metagenomic binning, comparative biology and taxonomic classification.</title>
        <authorList>
            <person name="Goeker M."/>
        </authorList>
    </citation>
    <scope>NUCLEOTIDE SEQUENCE [LARGE SCALE GENOMIC DNA]</scope>
    <source>
        <strain evidence="2 3">DSM 28236</strain>
    </source>
</reference>
<feature type="transmembrane region" description="Helical" evidence="1">
    <location>
        <begin position="191"/>
        <end position="210"/>
    </location>
</feature>
<evidence type="ECO:0008006" key="4">
    <source>
        <dbReference type="Google" id="ProtNLM"/>
    </source>
</evidence>
<dbReference type="RefSeq" id="WP_205003657.1">
    <property type="nucleotide sequence ID" value="NZ_JAFBER010000011.1"/>
</dbReference>
<sequence length="218" mass="24843">MSHSIKLFRGILKPDKEFESFQEINQFKGLIPRWIIISILSGIIGTITILTALNRLVPEFEGFFSNKMTFILGSFYVVIVFIIYLFLPLAANLAVSLICWPFLLDAGFKKIFVINSYVSLIYLIGSFFNLAVFLLLHTNNLLSVFGLGIIGRQLTDNRLFFLLLNSITIFFIWGLIIQTRAFFRTSQKRKSYMITAIIITSLMYILIGMLEGTATLTP</sequence>
<organism evidence="2 3">
    <name type="scientific">Scopulibacillus daqui</name>
    <dbReference type="NCBI Taxonomy" id="1469162"/>
    <lineage>
        <taxon>Bacteria</taxon>
        <taxon>Bacillati</taxon>
        <taxon>Bacillota</taxon>
        <taxon>Bacilli</taxon>
        <taxon>Bacillales</taxon>
        <taxon>Sporolactobacillaceae</taxon>
        <taxon>Scopulibacillus</taxon>
    </lineage>
</organism>
<protein>
    <recommendedName>
        <fullName evidence="4">Yip1-like protein</fullName>
    </recommendedName>
</protein>
<proteinExistence type="predicted"/>
<dbReference type="Proteomes" id="UP000808914">
    <property type="component" value="Unassembled WGS sequence"/>
</dbReference>
<keyword evidence="1" id="KW-0472">Membrane</keyword>
<feature type="transmembrane region" description="Helical" evidence="1">
    <location>
        <begin position="112"/>
        <end position="138"/>
    </location>
</feature>
<feature type="transmembrane region" description="Helical" evidence="1">
    <location>
        <begin position="73"/>
        <end position="100"/>
    </location>
</feature>
<dbReference type="EMBL" id="JAFBER010000011">
    <property type="protein sequence ID" value="MBM7645740.1"/>
    <property type="molecule type" value="Genomic_DNA"/>
</dbReference>
<accession>A0ABS2Q0B8</accession>
<evidence type="ECO:0000313" key="3">
    <source>
        <dbReference type="Proteomes" id="UP000808914"/>
    </source>
</evidence>